<organism evidence="2 3">
    <name type="scientific">Friedmanniomyces simplex</name>
    <dbReference type="NCBI Taxonomy" id="329884"/>
    <lineage>
        <taxon>Eukaryota</taxon>
        <taxon>Fungi</taxon>
        <taxon>Dikarya</taxon>
        <taxon>Ascomycota</taxon>
        <taxon>Pezizomycotina</taxon>
        <taxon>Dothideomycetes</taxon>
        <taxon>Dothideomycetidae</taxon>
        <taxon>Mycosphaerellales</taxon>
        <taxon>Teratosphaeriaceae</taxon>
        <taxon>Friedmanniomyces</taxon>
    </lineage>
</organism>
<name>A0A4U0XWS9_9PEZI</name>
<dbReference type="GO" id="GO:0005634">
    <property type="term" value="C:nucleus"/>
    <property type="evidence" value="ECO:0007669"/>
    <property type="project" value="TreeGrafter"/>
</dbReference>
<accession>A0A4U0XWS9</accession>
<feature type="region of interest" description="Disordered" evidence="1">
    <location>
        <begin position="347"/>
        <end position="379"/>
    </location>
</feature>
<dbReference type="SUPFAM" id="SSF50978">
    <property type="entry name" value="WD40 repeat-like"/>
    <property type="match status" value="1"/>
</dbReference>
<dbReference type="AlphaFoldDB" id="A0A4U0XWS9"/>
<reference evidence="2 3" key="1">
    <citation type="submission" date="2017-03" db="EMBL/GenBank/DDBJ databases">
        <title>Genomes of endolithic fungi from Antarctica.</title>
        <authorList>
            <person name="Coleine C."/>
            <person name="Masonjones S."/>
            <person name="Stajich J.E."/>
        </authorList>
    </citation>
    <scope>NUCLEOTIDE SEQUENCE [LARGE SCALE GENOMIC DNA]</scope>
    <source>
        <strain evidence="2 3">CCFEE 5184</strain>
    </source>
</reference>
<feature type="region of interest" description="Disordered" evidence="1">
    <location>
        <begin position="252"/>
        <end position="275"/>
    </location>
</feature>
<keyword evidence="3" id="KW-1185">Reference proteome</keyword>
<feature type="compositionally biased region" description="Polar residues" evidence="1">
    <location>
        <begin position="252"/>
        <end position="266"/>
    </location>
</feature>
<dbReference type="GO" id="GO:0043161">
    <property type="term" value="P:proteasome-mediated ubiquitin-dependent protein catabolic process"/>
    <property type="evidence" value="ECO:0007669"/>
    <property type="project" value="TreeGrafter"/>
</dbReference>
<evidence type="ECO:0000313" key="2">
    <source>
        <dbReference type="EMBL" id="TKA82372.1"/>
    </source>
</evidence>
<dbReference type="PANTHER" id="PTHR10223">
    <property type="entry name" value="26S PROTEASOME NON-ATPASE REGULATORY SUBUNIT 4"/>
    <property type="match status" value="1"/>
</dbReference>
<dbReference type="Proteomes" id="UP000309340">
    <property type="component" value="Unassembled WGS sequence"/>
</dbReference>
<dbReference type="InterPro" id="IPR036322">
    <property type="entry name" value="WD40_repeat_dom_sf"/>
</dbReference>
<dbReference type="InterPro" id="IPR027040">
    <property type="entry name" value="PSMD4"/>
</dbReference>
<gene>
    <name evidence="2" type="ORF">B0A55_01433</name>
</gene>
<proteinExistence type="predicted"/>
<dbReference type="OrthoDB" id="2095648at2759"/>
<dbReference type="GO" id="GO:0005829">
    <property type="term" value="C:cytosol"/>
    <property type="evidence" value="ECO:0007669"/>
    <property type="project" value="TreeGrafter"/>
</dbReference>
<dbReference type="GO" id="GO:0031593">
    <property type="term" value="F:polyubiquitin modification-dependent protein binding"/>
    <property type="evidence" value="ECO:0007669"/>
    <property type="project" value="TreeGrafter"/>
</dbReference>
<dbReference type="STRING" id="329884.A0A4U0XWS9"/>
<dbReference type="GO" id="GO:0008540">
    <property type="term" value="C:proteasome regulatory particle, base subcomplex"/>
    <property type="evidence" value="ECO:0007669"/>
    <property type="project" value="TreeGrafter"/>
</dbReference>
<dbReference type="InterPro" id="IPR015943">
    <property type="entry name" value="WD40/YVTN_repeat-like_dom_sf"/>
</dbReference>
<feature type="compositionally biased region" description="Basic residues" evidence="1">
    <location>
        <begin position="303"/>
        <end position="312"/>
    </location>
</feature>
<feature type="region of interest" description="Disordered" evidence="1">
    <location>
        <begin position="303"/>
        <end position="328"/>
    </location>
</feature>
<protein>
    <submittedName>
        <fullName evidence="2">Uncharacterized protein</fullName>
    </submittedName>
</protein>
<dbReference type="PANTHER" id="PTHR10223:SF2">
    <property type="entry name" value="F-BOX AND WD DOMAIN PROTEIN (AFU_ORTHOLOGUE AFUA_6G11400)"/>
    <property type="match status" value="1"/>
</dbReference>
<evidence type="ECO:0000313" key="3">
    <source>
        <dbReference type="Proteomes" id="UP000309340"/>
    </source>
</evidence>
<dbReference type="EMBL" id="NAJQ01000035">
    <property type="protein sequence ID" value="TKA82372.1"/>
    <property type="molecule type" value="Genomic_DNA"/>
</dbReference>
<comment type="caution">
    <text evidence="2">The sequence shown here is derived from an EMBL/GenBank/DDBJ whole genome shotgun (WGS) entry which is preliminary data.</text>
</comment>
<evidence type="ECO:0000256" key="1">
    <source>
        <dbReference type="SAM" id="MobiDB-lite"/>
    </source>
</evidence>
<dbReference type="Gene3D" id="2.130.10.10">
    <property type="entry name" value="YVTN repeat-like/Quinoprotein amine dehydrogenase"/>
    <property type="match status" value="1"/>
</dbReference>
<sequence length="379" mass="40793">MPGQRARLFAVGTKTGIVLLWNMRTPAPKTWTASSTVGPVRIIYTESPQISCLALSSLFLIHGGNDGLVQAWDPLGSSFQPIRTLSSRFASRARRQLAQAQASPQGVGINLFAAGALCLDPDPTVLRGMVSLGVRILYWSYSSSAADQYKSQKRRLRRTERGSNNGGAQFSGAARSNLKDYIANEKFELDREKQHRRKEAQRFAGRFGTELMGGSEEEMLAYAAMLSQETLEQETLRRSSDTSTAVATNHSTLATDKAASSGSLSPPVQPKSDEELDADVAEAIRQSLAALPTVGAYDIPIRQAKRKGRKGSSAKPSPKVSPNLAGSSKAVEMSDLEFAMQLSLAEEQSKHPTADCFPALASRGSIDGGDSGKGKQRQS</sequence>